<accession>A0A6B0UC11</accession>
<dbReference type="AlphaFoldDB" id="A0A6B0UC11"/>
<name>A0A6B0UC11_IXORI</name>
<protein>
    <submittedName>
        <fullName evidence="1">Putative secreted protein</fullName>
    </submittedName>
</protein>
<dbReference type="EMBL" id="GIFC01004581">
    <property type="protein sequence ID" value="MXU86664.1"/>
    <property type="molecule type" value="Transcribed_RNA"/>
</dbReference>
<reference evidence="1" key="1">
    <citation type="submission" date="2019-12" db="EMBL/GenBank/DDBJ databases">
        <title>An insight into the sialome of adult female Ixodes ricinus ticks feeding for 6 days.</title>
        <authorList>
            <person name="Perner J."/>
            <person name="Ribeiro J.M.C."/>
        </authorList>
    </citation>
    <scope>NUCLEOTIDE SEQUENCE</scope>
    <source>
        <strain evidence="1">Semi-engorged</strain>
        <tissue evidence="1">Salivary glands</tissue>
    </source>
</reference>
<evidence type="ECO:0000313" key="1">
    <source>
        <dbReference type="EMBL" id="MXU86664.1"/>
    </source>
</evidence>
<sequence>MHRTLPLWPMSVRTILAASRFQIFTAPDIEPAQTISSAGQNLTHSTAVVWPVRLMMQLVFPMAHRFTLLSSPPVTITLPDLRPIARHLTVEP</sequence>
<organism evidence="1">
    <name type="scientific">Ixodes ricinus</name>
    <name type="common">Common tick</name>
    <name type="synonym">Acarus ricinus</name>
    <dbReference type="NCBI Taxonomy" id="34613"/>
    <lineage>
        <taxon>Eukaryota</taxon>
        <taxon>Metazoa</taxon>
        <taxon>Ecdysozoa</taxon>
        <taxon>Arthropoda</taxon>
        <taxon>Chelicerata</taxon>
        <taxon>Arachnida</taxon>
        <taxon>Acari</taxon>
        <taxon>Parasitiformes</taxon>
        <taxon>Ixodida</taxon>
        <taxon>Ixodoidea</taxon>
        <taxon>Ixodidae</taxon>
        <taxon>Ixodinae</taxon>
        <taxon>Ixodes</taxon>
    </lineage>
</organism>
<proteinExistence type="predicted"/>